<evidence type="ECO:0000313" key="1">
    <source>
        <dbReference type="EMBL" id="RDL30727.1"/>
    </source>
</evidence>
<keyword evidence="2" id="KW-1185">Reference proteome</keyword>
<sequence length="233" mass="26393">MHNEYCVTIKGMVRKLLPAQLLSVAFTLLQQSGIEGIALHGHSMGVGKTTTALATMLIQRKLNMMWRDITQKPNKHFGVAKGQESSSLRDLFKYRQEIHDTNYYHNHHCRCHLLIRQGSQWSSYCEHRTTLMKPSSSGKIFINGMPLMALHRLTETAQGVVRWAKSSRILNSRPRHLAMMPSSILTTVVDGFARSEIRIGQNSIWGTRRNPHPTTQPTHVTKITATKTTITPI</sequence>
<dbReference type="RefSeq" id="XP_031865103.1">
    <property type="nucleotide sequence ID" value="XM_032018695.1"/>
</dbReference>
<proteinExistence type="predicted"/>
<dbReference type="EMBL" id="NPIC01000014">
    <property type="protein sequence ID" value="RDL30727.1"/>
    <property type="molecule type" value="Genomic_DNA"/>
</dbReference>
<reference evidence="1 2" key="1">
    <citation type="journal article" date="2018" name="IMA Fungus">
        <title>IMA Genome-F 9: Draft genome sequence of Annulohypoxylon stygium, Aspergillus mulundensis, Berkeleyomyces basicola (syn. Thielaviopsis basicola), Ceratocystis smalleyi, two Cercospora beticola strains, Coleophoma cylindrospora, Fusarium fracticaudum, Phialophora cf. hyalina, and Morchella septimelata.</title>
        <authorList>
            <person name="Wingfield B.D."/>
            <person name="Bills G.F."/>
            <person name="Dong Y."/>
            <person name="Huang W."/>
            <person name="Nel W.J."/>
            <person name="Swalarsk-Parry B.S."/>
            <person name="Vaghefi N."/>
            <person name="Wilken P.M."/>
            <person name="An Z."/>
            <person name="de Beer Z.W."/>
            <person name="De Vos L."/>
            <person name="Chen L."/>
            <person name="Duong T.A."/>
            <person name="Gao Y."/>
            <person name="Hammerbacher A."/>
            <person name="Kikkert J.R."/>
            <person name="Li Y."/>
            <person name="Li H."/>
            <person name="Li K."/>
            <person name="Li Q."/>
            <person name="Liu X."/>
            <person name="Ma X."/>
            <person name="Naidoo K."/>
            <person name="Pethybridge S.J."/>
            <person name="Sun J."/>
            <person name="Steenkamp E.T."/>
            <person name="van der Nest M.A."/>
            <person name="van Wyk S."/>
            <person name="Wingfield M.J."/>
            <person name="Xiong C."/>
            <person name="Yue Q."/>
            <person name="Zhang X."/>
        </authorList>
    </citation>
    <scope>NUCLEOTIDE SEQUENCE [LARGE SCALE GENOMIC DNA]</scope>
    <source>
        <strain evidence="1 2">BP 5553</strain>
    </source>
</reference>
<gene>
    <name evidence="1" type="ORF">BP5553_10072</name>
</gene>
<dbReference type="Proteomes" id="UP000254866">
    <property type="component" value="Unassembled WGS sequence"/>
</dbReference>
<dbReference type="OrthoDB" id="3564053at2759"/>
<comment type="caution">
    <text evidence="1">The sequence shown here is derived from an EMBL/GenBank/DDBJ whole genome shotgun (WGS) entry which is preliminary data.</text>
</comment>
<dbReference type="AlphaFoldDB" id="A0A370TA82"/>
<accession>A0A370TA82</accession>
<protein>
    <submittedName>
        <fullName evidence="1">Uncharacterized protein</fullName>
    </submittedName>
</protein>
<evidence type="ECO:0000313" key="2">
    <source>
        <dbReference type="Proteomes" id="UP000254866"/>
    </source>
</evidence>
<dbReference type="GeneID" id="43602921"/>
<organism evidence="1 2">
    <name type="scientific">Venustampulla echinocandica</name>
    <dbReference type="NCBI Taxonomy" id="2656787"/>
    <lineage>
        <taxon>Eukaryota</taxon>
        <taxon>Fungi</taxon>
        <taxon>Dikarya</taxon>
        <taxon>Ascomycota</taxon>
        <taxon>Pezizomycotina</taxon>
        <taxon>Leotiomycetes</taxon>
        <taxon>Helotiales</taxon>
        <taxon>Pleuroascaceae</taxon>
        <taxon>Venustampulla</taxon>
    </lineage>
</organism>
<name>A0A370TA82_9HELO</name>